<dbReference type="InterPro" id="IPR003029">
    <property type="entry name" value="S1_domain"/>
</dbReference>
<dbReference type="SMART" id="SM00316">
    <property type="entry name" value="S1"/>
    <property type="match status" value="1"/>
</dbReference>
<comment type="subcellular location">
    <subcellularLocation>
        <location evidence="2">Cytoplasm</location>
    </subcellularLocation>
</comment>
<evidence type="ECO:0000256" key="7">
    <source>
        <dbReference type="ARBA" id="ARBA00022519"/>
    </source>
</evidence>
<feature type="compositionally biased region" description="Low complexity" evidence="18">
    <location>
        <begin position="698"/>
        <end position="709"/>
    </location>
</feature>
<dbReference type="InterPro" id="IPR012340">
    <property type="entry name" value="NA-bd_OB-fold"/>
</dbReference>
<keyword evidence="9" id="KW-0819">tRNA processing</keyword>
<dbReference type="GO" id="GO:0004519">
    <property type="term" value="F:endonuclease activity"/>
    <property type="evidence" value="ECO:0007669"/>
    <property type="project" value="UniProtKB-KW"/>
</dbReference>
<evidence type="ECO:0000256" key="17">
    <source>
        <dbReference type="ARBA" id="ARBA00023136"/>
    </source>
</evidence>
<evidence type="ECO:0000256" key="14">
    <source>
        <dbReference type="ARBA" id="ARBA00022801"/>
    </source>
</evidence>
<dbReference type="GO" id="GO:0008033">
    <property type="term" value="P:tRNA processing"/>
    <property type="evidence" value="ECO:0007669"/>
    <property type="project" value="UniProtKB-KW"/>
</dbReference>
<keyword evidence="13" id="KW-0255">Endonuclease</keyword>
<comment type="caution">
    <text evidence="20">The sequence shown here is derived from an EMBL/GenBank/DDBJ whole genome shotgun (WGS) entry which is preliminary data.</text>
</comment>
<dbReference type="GO" id="GO:0005737">
    <property type="term" value="C:cytoplasm"/>
    <property type="evidence" value="ECO:0007669"/>
    <property type="project" value="UniProtKB-SubCell"/>
</dbReference>
<dbReference type="OrthoDB" id="9804278at2"/>
<dbReference type="SUPFAM" id="SSF50249">
    <property type="entry name" value="Nucleic acid-binding proteins"/>
    <property type="match status" value="1"/>
</dbReference>
<feature type="compositionally biased region" description="Basic and acidic residues" evidence="18">
    <location>
        <begin position="551"/>
        <end position="578"/>
    </location>
</feature>
<evidence type="ECO:0000256" key="12">
    <source>
        <dbReference type="ARBA" id="ARBA00022730"/>
    </source>
</evidence>
<evidence type="ECO:0000256" key="6">
    <source>
        <dbReference type="ARBA" id="ARBA00022490"/>
    </source>
</evidence>
<dbReference type="InterPro" id="IPR019307">
    <property type="entry name" value="RNA-bd_AU-1/RNase_E/G"/>
</dbReference>
<evidence type="ECO:0000256" key="16">
    <source>
        <dbReference type="ARBA" id="ARBA00022884"/>
    </source>
</evidence>
<evidence type="ECO:0000256" key="13">
    <source>
        <dbReference type="ARBA" id="ARBA00022759"/>
    </source>
</evidence>
<dbReference type="Gene3D" id="3.40.1260.20">
    <property type="entry name" value="Ribonuclease E, catalytic domain"/>
    <property type="match status" value="1"/>
</dbReference>
<dbReference type="Pfam" id="PF10150">
    <property type="entry name" value="RNase_E_G"/>
    <property type="match status" value="1"/>
</dbReference>
<evidence type="ECO:0000256" key="15">
    <source>
        <dbReference type="ARBA" id="ARBA00022842"/>
    </source>
</evidence>
<feature type="compositionally biased region" description="Basic residues" evidence="18">
    <location>
        <begin position="579"/>
        <end position="590"/>
    </location>
</feature>
<feature type="compositionally biased region" description="Basic residues" evidence="18">
    <location>
        <begin position="660"/>
        <end position="670"/>
    </location>
</feature>
<organism evidence="20 21">
    <name type="scientific">Mariprofundus erugo</name>
    <dbReference type="NCBI Taxonomy" id="2528639"/>
    <lineage>
        <taxon>Bacteria</taxon>
        <taxon>Pseudomonadati</taxon>
        <taxon>Pseudomonadota</taxon>
        <taxon>Candidatius Mariprofundia</taxon>
        <taxon>Mariprofundales</taxon>
        <taxon>Mariprofundaceae</taxon>
        <taxon>Mariprofundus</taxon>
    </lineage>
</organism>
<dbReference type="EMBL" id="VBRY01000012">
    <property type="protein sequence ID" value="TLS66012.1"/>
    <property type="molecule type" value="Genomic_DNA"/>
</dbReference>
<evidence type="ECO:0000259" key="19">
    <source>
        <dbReference type="PROSITE" id="PS50126"/>
    </source>
</evidence>
<accession>A0A5R9GPV7</accession>
<dbReference type="InterPro" id="IPR004659">
    <property type="entry name" value="RNase_E/G"/>
</dbReference>
<feature type="region of interest" description="Disordered" evidence="18">
    <location>
        <begin position="498"/>
        <end position="717"/>
    </location>
</feature>
<keyword evidence="21" id="KW-1185">Reference proteome</keyword>
<dbReference type="Pfam" id="PF00575">
    <property type="entry name" value="S1"/>
    <property type="match status" value="1"/>
</dbReference>
<dbReference type="GO" id="GO:0004540">
    <property type="term" value="F:RNA nuclease activity"/>
    <property type="evidence" value="ECO:0007669"/>
    <property type="project" value="InterPro"/>
</dbReference>
<dbReference type="GO" id="GO:0006364">
    <property type="term" value="P:rRNA processing"/>
    <property type="evidence" value="ECO:0007669"/>
    <property type="project" value="UniProtKB-KW"/>
</dbReference>
<feature type="compositionally biased region" description="Polar residues" evidence="18">
    <location>
        <begin position="680"/>
        <end position="696"/>
    </location>
</feature>
<dbReference type="NCBIfam" id="TIGR00757">
    <property type="entry name" value="RNaseEG"/>
    <property type="match status" value="1"/>
</dbReference>
<evidence type="ECO:0000256" key="5">
    <source>
        <dbReference type="ARBA" id="ARBA00022475"/>
    </source>
</evidence>
<feature type="compositionally biased region" description="Basic residues" evidence="18">
    <location>
        <begin position="617"/>
        <end position="628"/>
    </location>
</feature>
<evidence type="ECO:0000256" key="3">
    <source>
        <dbReference type="ARBA" id="ARBA00005663"/>
    </source>
</evidence>
<keyword evidence="8" id="KW-0698">rRNA processing</keyword>
<evidence type="ECO:0000256" key="18">
    <source>
        <dbReference type="SAM" id="MobiDB-lite"/>
    </source>
</evidence>
<keyword evidence="5" id="KW-1003">Cell membrane</keyword>
<dbReference type="PANTHER" id="PTHR30001:SF1">
    <property type="entry name" value="RIBONUCLEASE E_G-LIKE PROTEIN, CHLOROPLASTIC"/>
    <property type="match status" value="1"/>
</dbReference>
<evidence type="ECO:0000256" key="11">
    <source>
        <dbReference type="ARBA" id="ARBA00022723"/>
    </source>
</evidence>
<dbReference type="Proteomes" id="UP000306585">
    <property type="component" value="Unassembled WGS sequence"/>
</dbReference>
<evidence type="ECO:0000256" key="9">
    <source>
        <dbReference type="ARBA" id="ARBA00022694"/>
    </source>
</evidence>
<gene>
    <name evidence="20" type="ORF">FEF65_11500</name>
</gene>
<dbReference type="CDD" id="cd04453">
    <property type="entry name" value="S1_RNase_E"/>
    <property type="match status" value="1"/>
</dbReference>
<dbReference type="Gene3D" id="2.40.50.140">
    <property type="entry name" value="Nucleic acid-binding proteins"/>
    <property type="match status" value="1"/>
</dbReference>
<dbReference type="AlphaFoldDB" id="A0A5R9GPV7"/>
<evidence type="ECO:0000256" key="1">
    <source>
        <dbReference type="ARBA" id="ARBA00001946"/>
    </source>
</evidence>
<evidence type="ECO:0000313" key="21">
    <source>
        <dbReference type="Proteomes" id="UP000306585"/>
    </source>
</evidence>
<dbReference type="InterPro" id="IPR048583">
    <property type="entry name" value="RNase_E_G_thioredoxin-like"/>
</dbReference>
<evidence type="ECO:0000256" key="8">
    <source>
        <dbReference type="ARBA" id="ARBA00022552"/>
    </source>
</evidence>
<comment type="similarity">
    <text evidence="3">Belongs to the RNase E/G family. RNase G subfamily.</text>
</comment>
<keyword evidence="16" id="KW-0694">RNA-binding</keyword>
<evidence type="ECO:0000256" key="10">
    <source>
        <dbReference type="ARBA" id="ARBA00022722"/>
    </source>
</evidence>
<evidence type="ECO:0000313" key="20">
    <source>
        <dbReference type="EMBL" id="TLS66012.1"/>
    </source>
</evidence>
<feature type="compositionally biased region" description="Basic residues" evidence="18">
    <location>
        <begin position="504"/>
        <end position="516"/>
    </location>
</feature>
<evidence type="ECO:0000256" key="4">
    <source>
        <dbReference type="ARBA" id="ARBA00017719"/>
    </source>
</evidence>
<dbReference type="GO" id="GO:0046872">
    <property type="term" value="F:metal ion binding"/>
    <property type="evidence" value="ECO:0007669"/>
    <property type="project" value="UniProtKB-KW"/>
</dbReference>
<name>A0A5R9GPV7_9PROT</name>
<keyword evidence="11" id="KW-0479">Metal-binding</keyword>
<comment type="cofactor">
    <cofactor evidence="1">
        <name>Mg(2+)</name>
        <dbReference type="ChEBI" id="CHEBI:18420"/>
    </cofactor>
</comment>
<keyword evidence="14" id="KW-0378">Hydrolase</keyword>
<proteinExistence type="inferred from homology"/>
<keyword evidence="12" id="KW-0699">rRNA-binding</keyword>
<dbReference type="GO" id="GO:0019843">
    <property type="term" value="F:rRNA binding"/>
    <property type="evidence" value="ECO:0007669"/>
    <property type="project" value="UniProtKB-KW"/>
</dbReference>
<dbReference type="PROSITE" id="PS50126">
    <property type="entry name" value="S1"/>
    <property type="match status" value="1"/>
</dbReference>
<keyword evidence="10" id="KW-0540">Nuclease</keyword>
<reference evidence="20 21" key="1">
    <citation type="journal article" date="2019" name="Appl. Environ. Microbiol.">
        <title>Environmental Evidence and Genomic Insight of Iron-oxidizing Bacteria Preference Towards More Corrosion Resistant Stainless Steel at Higher Salinities.</title>
        <authorList>
            <person name="Garrison C.E."/>
            <person name="Price K.A."/>
            <person name="Field E.K."/>
        </authorList>
    </citation>
    <scope>NUCLEOTIDE SEQUENCE [LARGE SCALE GENOMIC DNA]</scope>
    <source>
        <strain evidence="20 21">P3</strain>
    </source>
</reference>
<dbReference type="GO" id="GO:0016787">
    <property type="term" value="F:hydrolase activity"/>
    <property type="evidence" value="ECO:0007669"/>
    <property type="project" value="UniProtKB-KW"/>
</dbReference>
<sequence>MLINASHEEESRVAIAEDGYLHELDIESAHKTLTKSNIYRGRITKIEPSLQAAFVEYGAARQGFLSLSEIHPDYWKEGVDKSTNVRNVSIQDVLAPKQELLVQVVKEERGNKGAALTTQISLAGRYLVLSPNTTRGGISRKLSDDDRRSMKEILSQLEVPENMGLIIRTAGKDQTLEALQRDYQYLRRLWDEIRIKGETTPSPALIYLEGDLATRAIRDHFSDDVEEIWVDNHEIYTHTKSFVHAVLPGKEKLVKFYRGKIPLFRKYGIESQCEEMHEREIRLPSGGSIVLDPTEALTAIDVNSARATKGKHIDDTALAINLEAAEEIARQLRIRDIGGLIVIDFIDMASRKHGQLVEETLRAACKGDKARIQFARISRFGLLEMSRQRLHPSVRESTTESCPRCQGRGFIRTVDSMALQMLTRMEDWAEAGKTPTLVVQVPSDTGEYLMNNKRDSIARIEETYGLQITLQIRPDLDIPHYRIERQWVENNQQRVEVLEDTSKRVKPPRPGRKLKPVKPVVGIPTPPPEPEKKEKKKGALSVLIDLLTGQSRREKQQKEAEERAAAEAEQQRRDEQREQRKRSSGNKSRNRNSTDSEQGKQPDANAAPENAPEGKKERRQRPPRKPRPKPAPAQATDEAAQPVAAELPAEQTADGEAPKSRRRRRRRRPSGNRGEGAANTEAQTSDNSHENSTPASEPQAPRQPAALPAPVTPTEGA</sequence>
<dbReference type="Pfam" id="PF20833">
    <property type="entry name" value="RNase_E_G_Thio"/>
    <property type="match status" value="1"/>
</dbReference>
<keyword evidence="7" id="KW-0997">Cell inner membrane</keyword>
<dbReference type="PANTHER" id="PTHR30001">
    <property type="entry name" value="RIBONUCLEASE"/>
    <property type="match status" value="1"/>
</dbReference>
<feature type="domain" description="S1 motif" evidence="19">
    <location>
        <begin position="36"/>
        <end position="119"/>
    </location>
</feature>
<protein>
    <recommendedName>
        <fullName evidence="4">Ribonuclease G</fullName>
    </recommendedName>
</protein>
<keyword evidence="6" id="KW-0963">Cytoplasm</keyword>
<keyword evidence="17" id="KW-0472">Membrane</keyword>
<evidence type="ECO:0000256" key="2">
    <source>
        <dbReference type="ARBA" id="ARBA00004496"/>
    </source>
</evidence>
<keyword evidence="15" id="KW-0460">Magnesium</keyword>